<evidence type="ECO:0008006" key="5">
    <source>
        <dbReference type="Google" id="ProtNLM"/>
    </source>
</evidence>
<dbReference type="Pfam" id="PF13417">
    <property type="entry name" value="GST_N_3"/>
    <property type="match status" value="1"/>
</dbReference>
<feature type="domain" description="GST N-terminal" evidence="1">
    <location>
        <begin position="14"/>
        <end position="97"/>
    </location>
</feature>
<dbReference type="InterPro" id="IPR004046">
    <property type="entry name" value="GST_C"/>
</dbReference>
<dbReference type="InterPro" id="IPR036282">
    <property type="entry name" value="Glutathione-S-Trfase_C_sf"/>
</dbReference>
<dbReference type="SFLD" id="SFLDS00019">
    <property type="entry name" value="Glutathione_Transferase_(cytos"/>
    <property type="match status" value="1"/>
</dbReference>
<dbReference type="InterPro" id="IPR036249">
    <property type="entry name" value="Thioredoxin-like_sf"/>
</dbReference>
<accession>A0A1Y1HZ98</accession>
<dbReference type="Pfam" id="PF00043">
    <property type="entry name" value="GST_C"/>
    <property type="match status" value="1"/>
</dbReference>
<keyword evidence="4" id="KW-1185">Reference proteome</keyword>
<dbReference type="PROSITE" id="PS50405">
    <property type="entry name" value="GST_CTER"/>
    <property type="match status" value="1"/>
</dbReference>
<dbReference type="InterPro" id="IPR004045">
    <property type="entry name" value="Glutathione_S-Trfase_N"/>
</dbReference>
<dbReference type="PROSITE" id="PS50404">
    <property type="entry name" value="GST_NTER"/>
    <property type="match status" value="1"/>
</dbReference>
<dbReference type="AlphaFoldDB" id="A0A1Y1HZ98"/>
<dbReference type="InterPro" id="IPR040079">
    <property type="entry name" value="Glutathione_S-Trfase"/>
</dbReference>
<protein>
    <recommendedName>
        <fullName evidence="5">Glutathione S-transferase</fullName>
    </recommendedName>
</protein>
<dbReference type="Gene3D" id="3.40.30.10">
    <property type="entry name" value="Glutaredoxin"/>
    <property type="match status" value="1"/>
</dbReference>
<dbReference type="GO" id="GO:0005737">
    <property type="term" value="C:cytoplasm"/>
    <property type="evidence" value="ECO:0000318"/>
    <property type="project" value="GO_Central"/>
</dbReference>
<proteinExistence type="predicted"/>
<feature type="domain" description="GST C-terminal" evidence="2">
    <location>
        <begin position="103"/>
        <end position="249"/>
    </location>
</feature>
<evidence type="ECO:0000313" key="3">
    <source>
        <dbReference type="EMBL" id="GAQ83975.1"/>
    </source>
</evidence>
<name>A0A1Y1HZ98_KLENI</name>
<dbReference type="PANTHER" id="PTHR43968:SF6">
    <property type="entry name" value="GLUTATHIONE S-TRANSFERASE OMEGA"/>
    <property type="match status" value="1"/>
</dbReference>
<dbReference type="InterPro" id="IPR010987">
    <property type="entry name" value="Glutathione-S-Trfase_C-like"/>
</dbReference>
<dbReference type="STRING" id="105231.A0A1Y1HZ98"/>
<dbReference type="SUPFAM" id="SSF47616">
    <property type="entry name" value="GST C-terminal domain-like"/>
    <property type="match status" value="1"/>
</dbReference>
<evidence type="ECO:0000313" key="4">
    <source>
        <dbReference type="Proteomes" id="UP000054558"/>
    </source>
</evidence>
<gene>
    <name evidence="3" type="ORF">KFL_001710050</name>
</gene>
<dbReference type="CDD" id="cd00299">
    <property type="entry name" value="GST_C_family"/>
    <property type="match status" value="1"/>
</dbReference>
<dbReference type="PANTHER" id="PTHR43968">
    <property type="match status" value="1"/>
</dbReference>
<dbReference type="SUPFAM" id="SSF52833">
    <property type="entry name" value="Thioredoxin-like"/>
    <property type="match status" value="1"/>
</dbReference>
<evidence type="ECO:0000259" key="2">
    <source>
        <dbReference type="PROSITE" id="PS50405"/>
    </source>
</evidence>
<evidence type="ECO:0000259" key="1">
    <source>
        <dbReference type="PROSITE" id="PS50404"/>
    </source>
</evidence>
<dbReference type="OMA" id="PIQGCMY"/>
<dbReference type="OrthoDB" id="422574at2759"/>
<dbReference type="Proteomes" id="UP000054558">
    <property type="component" value="Unassembled WGS sequence"/>
</dbReference>
<reference evidence="3 4" key="1">
    <citation type="journal article" date="2014" name="Nat. Commun.">
        <title>Klebsormidium flaccidum genome reveals primary factors for plant terrestrial adaptation.</title>
        <authorList>
            <person name="Hori K."/>
            <person name="Maruyama F."/>
            <person name="Fujisawa T."/>
            <person name="Togashi T."/>
            <person name="Yamamoto N."/>
            <person name="Seo M."/>
            <person name="Sato S."/>
            <person name="Yamada T."/>
            <person name="Mori H."/>
            <person name="Tajima N."/>
            <person name="Moriyama T."/>
            <person name="Ikeuchi M."/>
            <person name="Watanabe M."/>
            <person name="Wada H."/>
            <person name="Kobayashi K."/>
            <person name="Saito M."/>
            <person name="Masuda T."/>
            <person name="Sasaki-Sekimoto Y."/>
            <person name="Mashiguchi K."/>
            <person name="Awai K."/>
            <person name="Shimojima M."/>
            <person name="Masuda S."/>
            <person name="Iwai M."/>
            <person name="Nobusawa T."/>
            <person name="Narise T."/>
            <person name="Kondo S."/>
            <person name="Saito H."/>
            <person name="Sato R."/>
            <person name="Murakawa M."/>
            <person name="Ihara Y."/>
            <person name="Oshima-Yamada Y."/>
            <person name="Ohtaka K."/>
            <person name="Satoh M."/>
            <person name="Sonobe K."/>
            <person name="Ishii M."/>
            <person name="Ohtani R."/>
            <person name="Kanamori-Sato M."/>
            <person name="Honoki R."/>
            <person name="Miyazaki D."/>
            <person name="Mochizuki H."/>
            <person name="Umetsu J."/>
            <person name="Higashi K."/>
            <person name="Shibata D."/>
            <person name="Kamiya Y."/>
            <person name="Sato N."/>
            <person name="Nakamura Y."/>
            <person name="Tabata S."/>
            <person name="Ida S."/>
            <person name="Kurokawa K."/>
            <person name="Ohta H."/>
        </authorList>
    </citation>
    <scope>NUCLEOTIDE SEQUENCE [LARGE SCALE GENOMIC DNA]</scope>
    <source>
        <strain evidence="3 4">NIES-2285</strain>
    </source>
</reference>
<dbReference type="Gene3D" id="1.20.1050.10">
    <property type="match status" value="1"/>
</dbReference>
<dbReference type="InterPro" id="IPR050983">
    <property type="entry name" value="GST_Omega/HSP26"/>
</dbReference>
<sequence>MAVAEETKTSAAHGKATLYDASISNNGARVRFVIYGKGLEDEIEMAKPADLGGLKSEAYLALNPEGKMPLLVTPEGEGIPESKVIAEYLLDTYREKGPSFEPEPENKLRCSLIERIHDLYIAANQGSMYRAMDPSAREQGLREIAKQLRILERYAKAEPYLAGPTETAADHAVFPTMVFIDYITPRVYGWNTYLDDKPKLKKWWTFMSEQPVGRRIRDEVEGALQSWFESGRFEKLGITDLVKEDPKRFTIEALEAAS</sequence>
<dbReference type="EMBL" id="DF237120">
    <property type="protein sequence ID" value="GAQ83975.1"/>
    <property type="molecule type" value="Genomic_DNA"/>
</dbReference>
<organism evidence="3 4">
    <name type="scientific">Klebsormidium nitens</name>
    <name type="common">Green alga</name>
    <name type="synonym">Ulothrix nitens</name>
    <dbReference type="NCBI Taxonomy" id="105231"/>
    <lineage>
        <taxon>Eukaryota</taxon>
        <taxon>Viridiplantae</taxon>
        <taxon>Streptophyta</taxon>
        <taxon>Klebsormidiophyceae</taxon>
        <taxon>Klebsormidiales</taxon>
        <taxon>Klebsormidiaceae</taxon>
        <taxon>Klebsormidium</taxon>
    </lineage>
</organism>